<dbReference type="SUPFAM" id="SSF51735">
    <property type="entry name" value="NAD(P)-binding Rossmann-fold domains"/>
    <property type="match status" value="1"/>
</dbReference>
<keyword evidence="2" id="KW-1185">Reference proteome</keyword>
<reference evidence="1 2" key="1">
    <citation type="submission" date="2023-02" db="EMBL/GenBank/DDBJ databases">
        <title>Devosia algicola sp. nov., isolated from the phycosphere of marine algae.</title>
        <authorList>
            <person name="Kim J.M."/>
            <person name="Lee J.K."/>
            <person name="Choi B.J."/>
            <person name="Bayburt H."/>
            <person name="Jeon C.O."/>
        </authorList>
    </citation>
    <scope>NUCLEOTIDE SEQUENCE [LARGE SCALE GENOMIC DNA]</scope>
    <source>
        <strain evidence="1 2">G20-9</strain>
    </source>
</reference>
<evidence type="ECO:0000313" key="2">
    <source>
        <dbReference type="Proteomes" id="UP001220530"/>
    </source>
</evidence>
<dbReference type="Gene3D" id="3.40.50.720">
    <property type="entry name" value="NAD(P)-binding Rossmann-like Domain"/>
    <property type="match status" value="1"/>
</dbReference>
<gene>
    <name evidence="1" type="ORF">PSQ19_11520</name>
</gene>
<dbReference type="EMBL" id="CP118246">
    <property type="protein sequence ID" value="WDR01435.1"/>
    <property type="molecule type" value="Genomic_DNA"/>
</dbReference>
<accession>A0ABY7YK07</accession>
<dbReference type="InterPro" id="IPR036291">
    <property type="entry name" value="NAD(P)-bd_dom_sf"/>
</dbReference>
<evidence type="ECO:0000313" key="1">
    <source>
        <dbReference type="EMBL" id="WDR01435.1"/>
    </source>
</evidence>
<dbReference type="Proteomes" id="UP001220530">
    <property type="component" value="Chromosome"/>
</dbReference>
<evidence type="ECO:0008006" key="3">
    <source>
        <dbReference type="Google" id="ProtNLM"/>
    </source>
</evidence>
<protein>
    <recommendedName>
        <fullName evidence="3">SDR family NAD(P)-dependent oxidoreductase</fullName>
    </recommendedName>
</protein>
<dbReference type="RefSeq" id="WP_282217846.1">
    <property type="nucleotide sequence ID" value="NZ_CP118246.1"/>
</dbReference>
<sequence length="145" mass="15682">MFNRRDAKKPLRYCVTGASSGVGLGIVKVLAARHHQVTGFGRRAPGDLPPDFPDIAYHQVDLATATAPMIASAATAQRLILAAGTGFYRPIEAEDEPALAHLLATNFTSTVKILHQALPRSAGPERPRCPYRLDSGDRFGRHARL</sequence>
<name>A0ABY7YK07_9HYPH</name>
<organism evidence="1 2">
    <name type="scientific">Devosia algicola</name>
    <dbReference type="NCBI Taxonomy" id="3026418"/>
    <lineage>
        <taxon>Bacteria</taxon>
        <taxon>Pseudomonadati</taxon>
        <taxon>Pseudomonadota</taxon>
        <taxon>Alphaproteobacteria</taxon>
        <taxon>Hyphomicrobiales</taxon>
        <taxon>Devosiaceae</taxon>
        <taxon>Devosia</taxon>
    </lineage>
</organism>
<proteinExistence type="predicted"/>